<reference evidence="1 2" key="1">
    <citation type="submission" date="2019-04" db="EMBL/GenBank/DDBJ databases">
        <title>Friends and foes A comparative genomics study of 23 Aspergillus species from section Flavi.</title>
        <authorList>
            <consortium name="DOE Joint Genome Institute"/>
            <person name="Kjaerbolling I."/>
            <person name="Vesth T."/>
            <person name="Frisvad J.C."/>
            <person name="Nybo J.L."/>
            <person name="Theobald S."/>
            <person name="Kildgaard S."/>
            <person name="Isbrandt T."/>
            <person name="Kuo A."/>
            <person name="Sato A."/>
            <person name="Lyhne E.K."/>
            <person name="Kogle M.E."/>
            <person name="Wiebenga A."/>
            <person name="Kun R.S."/>
            <person name="Lubbers R.J."/>
            <person name="Makela M.R."/>
            <person name="Barry K."/>
            <person name="Chovatia M."/>
            <person name="Clum A."/>
            <person name="Daum C."/>
            <person name="Haridas S."/>
            <person name="He G."/>
            <person name="LaButti K."/>
            <person name="Lipzen A."/>
            <person name="Mondo S."/>
            <person name="Riley R."/>
            <person name="Salamov A."/>
            <person name="Simmons B.A."/>
            <person name="Magnuson J.K."/>
            <person name="Henrissat B."/>
            <person name="Mortensen U.H."/>
            <person name="Larsen T.O."/>
            <person name="Devries R.P."/>
            <person name="Grigoriev I.V."/>
            <person name="Machida M."/>
            <person name="Baker S.E."/>
            <person name="Andersen M.R."/>
        </authorList>
    </citation>
    <scope>NUCLEOTIDE SEQUENCE [LARGE SCALE GENOMIC DNA]</scope>
    <source>
        <strain evidence="1 2">CBS 117626</strain>
    </source>
</reference>
<sequence length="73" mass="8255">MTDDVTNPSSDPSGIFRFFNLSSSGIYALCAHHWMLIHTKIGKGFPYVFIIQAKLPWLAVSQTEHRLSHRALP</sequence>
<dbReference type="Proteomes" id="UP000326950">
    <property type="component" value="Unassembled WGS sequence"/>
</dbReference>
<dbReference type="EMBL" id="ML738622">
    <property type="protein sequence ID" value="KAE8163022.1"/>
    <property type="molecule type" value="Genomic_DNA"/>
</dbReference>
<organism evidence="1 2">
    <name type="scientific">Aspergillus tamarii</name>
    <dbReference type="NCBI Taxonomy" id="41984"/>
    <lineage>
        <taxon>Eukaryota</taxon>
        <taxon>Fungi</taxon>
        <taxon>Dikarya</taxon>
        <taxon>Ascomycota</taxon>
        <taxon>Pezizomycotina</taxon>
        <taxon>Eurotiomycetes</taxon>
        <taxon>Eurotiomycetidae</taxon>
        <taxon>Eurotiales</taxon>
        <taxon>Aspergillaceae</taxon>
        <taxon>Aspergillus</taxon>
        <taxon>Aspergillus subgen. Circumdati</taxon>
    </lineage>
</organism>
<evidence type="ECO:0000313" key="1">
    <source>
        <dbReference type="EMBL" id="KAE8163022.1"/>
    </source>
</evidence>
<accession>A0A5N6UWG9</accession>
<name>A0A5N6UWG9_ASPTM</name>
<keyword evidence="2" id="KW-1185">Reference proteome</keyword>
<gene>
    <name evidence="1" type="ORF">BDV40DRAFT_149208</name>
</gene>
<proteinExistence type="predicted"/>
<evidence type="ECO:0000313" key="2">
    <source>
        <dbReference type="Proteomes" id="UP000326950"/>
    </source>
</evidence>
<protein>
    <submittedName>
        <fullName evidence="1">Uncharacterized protein</fullName>
    </submittedName>
</protein>
<dbReference type="AlphaFoldDB" id="A0A5N6UWG9"/>